<proteinExistence type="predicted"/>
<dbReference type="OrthoDB" id="2641813at2759"/>
<organism evidence="1 2">
    <name type="scientific">Armillaria gallica</name>
    <name type="common">Bulbous honey fungus</name>
    <name type="synonym">Armillaria bulbosa</name>
    <dbReference type="NCBI Taxonomy" id="47427"/>
    <lineage>
        <taxon>Eukaryota</taxon>
        <taxon>Fungi</taxon>
        <taxon>Dikarya</taxon>
        <taxon>Basidiomycota</taxon>
        <taxon>Agaricomycotina</taxon>
        <taxon>Agaricomycetes</taxon>
        <taxon>Agaricomycetidae</taxon>
        <taxon>Agaricales</taxon>
        <taxon>Marasmiineae</taxon>
        <taxon>Physalacriaceae</taxon>
        <taxon>Armillaria</taxon>
    </lineage>
</organism>
<dbReference type="InParanoid" id="A0A2H3CWR9"/>
<evidence type="ECO:0000313" key="2">
    <source>
        <dbReference type="Proteomes" id="UP000217790"/>
    </source>
</evidence>
<name>A0A2H3CWR9_ARMGA</name>
<protein>
    <submittedName>
        <fullName evidence="1">Uncharacterized protein</fullName>
    </submittedName>
</protein>
<evidence type="ECO:0000313" key="1">
    <source>
        <dbReference type="EMBL" id="PBK81227.1"/>
    </source>
</evidence>
<dbReference type="Proteomes" id="UP000217790">
    <property type="component" value="Unassembled WGS sequence"/>
</dbReference>
<gene>
    <name evidence="1" type="ORF">ARMGADRAFT_948536</name>
</gene>
<dbReference type="AlphaFoldDB" id="A0A2H3CWR9"/>
<dbReference type="EMBL" id="KZ293733">
    <property type="protein sequence ID" value="PBK81227.1"/>
    <property type="molecule type" value="Genomic_DNA"/>
</dbReference>
<sequence>MPIRHQLAIALFQFGHYGNAALVESIMQWAGVSAGMVVNATCHMMIAFLALHDDVIHWLSAKEKEAAKEWVEVASYAAWRNRWILVDRTLVPLAEKPAYYGEVYFDRKSNYSLNVQVRRLSIIFYNDVTDLFSVQLITLPNL</sequence>
<reference evidence="2" key="1">
    <citation type="journal article" date="2017" name="Nat. Ecol. Evol.">
        <title>Genome expansion and lineage-specific genetic innovations in the forest pathogenic fungi Armillaria.</title>
        <authorList>
            <person name="Sipos G."/>
            <person name="Prasanna A.N."/>
            <person name="Walter M.C."/>
            <person name="O'Connor E."/>
            <person name="Balint B."/>
            <person name="Krizsan K."/>
            <person name="Kiss B."/>
            <person name="Hess J."/>
            <person name="Varga T."/>
            <person name="Slot J."/>
            <person name="Riley R."/>
            <person name="Boka B."/>
            <person name="Rigling D."/>
            <person name="Barry K."/>
            <person name="Lee J."/>
            <person name="Mihaltcheva S."/>
            <person name="LaButti K."/>
            <person name="Lipzen A."/>
            <person name="Waldron R."/>
            <person name="Moloney N.M."/>
            <person name="Sperisen C."/>
            <person name="Kredics L."/>
            <person name="Vagvoelgyi C."/>
            <person name="Patrignani A."/>
            <person name="Fitzpatrick D."/>
            <person name="Nagy I."/>
            <person name="Doyle S."/>
            <person name="Anderson J.B."/>
            <person name="Grigoriev I.V."/>
            <person name="Gueldener U."/>
            <person name="Muensterkoetter M."/>
            <person name="Nagy L.G."/>
        </authorList>
    </citation>
    <scope>NUCLEOTIDE SEQUENCE [LARGE SCALE GENOMIC DNA]</scope>
    <source>
        <strain evidence="2">Ar21-2</strain>
    </source>
</reference>
<dbReference type="OMA" id="KEDASDW"/>
<dbReference type="STRING" id="47427.A0A2H3CWR9"/>
<accession>A0A2H3CWR9</accession>
<keyword evidence="2" id="KW-1185">Reference proteome</keyword>